<accession>A0A9Q1AQ55</accession>
<evidence type="ECO:0000313" key="3">
    <source>
        <dbReference type="Proteomes" id="UP001142489"/>
    </source>
</evidence>
<feature type="compositionally biased region" description="Polar residues" evidence="1">
    <location>
        <begin position="1"/>
        <end position="12"/>
    </location>
</feature>
<feature type="compositionally biased region" description="Basic and acidic residues" evidence="1">
    <location>
        <begin position="338"/>
        <end position="355"/>
    </location>
</feature>
<feature type="region of interest" description="Disordered" evidence="1">
    <location>
        <begin position="488"/>
        <end position="520"/>
    </location>
</feature>
<name>A0A9Q1AQ55_9SAUR</name>
<dbReference type="Pfam" id="PF15685">
    <property type="entry name" value="GGN"/>
    <property type="match status" value="1"/>
</dbReference>
<organism evidence="2 3">
    <name type="scientific">Phrynocephalus forsythii</name>
    <dbReference type="NCBI Taxonomy" id="171643"/>
    <lineage>
        <taxon>Eukaryota</taxon>
        <taxon>Metazoa</taxon>
        <taxon>Chordata</taxon>
        <taxon>Craniata</taxon>
        <taxon>Vertebrata</taxon>
        <taxon>Euteleostomi</taxon>
        <taxon>Lepidosauria</taxon>
        <taxon>Squamata</taxon>
        <taxon>Bifurcata</taxon>
        <taxon>Unidentata</taxon>
        <taxon>Episquamata</taxon>
        <taxon>Toxicofera</taxon>
        <taxon>Iguania</taxon>
        <taxon>Acrodonta</taxon>
        <taxon>Agamidae</taxon>
        <taxon>Agaminae</taxon>
        <taxon>Phrynocephalus</taxon>
    </lineage>
</organism>
<evidence type="ECO:0000256" key="1">
    <source>
        <dbReference type="SAM" id="MobiDB-lite"/>
    </source>
</evidence>
<reference evidence="2" key="1">
    <citation type="journal article" date="2023" name="DNA Res.">
        <title>Chromosome-level genome assembly of Phrynocephalus forsythii using third-generation DNA sequencing and Hi-C analysis.</title>
        <authorList>
            <person name="Qi Y."/>
            <person name="Zhao W."/>
            <person name="Zhao Y."/>
            <person name="Niu C."/>
            <person name="Cao S."/>
            <person name="Zhang Y."/>
        </authorList>
    </citation>
    <scope>NUCLEOTIDE SEQUENCE</scope>
    <source>
        <tissue evidence="2">Muscle</tissue>
    </source>
</reference>
<feature type="region of interest" description="Disordered" evidence="1">
    <location>
        <begin position="772"/>
        <end position="800"/>
    </location>
</feature>
<dbReference type="EMBL" id="JAPFRF010000023">
    <property type="protein sequence ID" value="KAJ7303929.1"/>
    <property type="molecule type" value="Genomic_DNA"/>
</dbReference>
<feature type="compositionally biased region" description="Basic and acidic residues" evidence="1">
    <location>
        <begin position="230"/>
        <end position="240"/>
    </location>
</feature>
<dbReference type="OrthoDB" id="9424365at2759"/>
<feature type="compositionally biased region" description="Basic residues" evidence="1">
    <location>
        <begin position="722"/>
        <end position="732"/>
    </location>
</feature>
<gene>
    <name evidence="2" type="ORF">JRQ81_011442</name>
</gene>
<evidence type="ECO:0008006" key="4">
    <source>
        <dbReference type="Google" id="ProtNLM"/>
    </source>
</evidence>
<dbReference type="Proteomes" id="UP001142489">
    <property type="component" value="Unassembled WGS sequence"/>
</dbReference>
<feature type="region of interest" description="Disordered" evidence="1">
    <location>
        <begin position="136"/>
        <end position="366"/>
    </location>
</feature>
<dbReference type="PANTHER" id="PTHR47742:SF1">
    <property type="entry name" value="GAMETOGENETIN"/>
    <property type="match status" value="1"/>
</dbReference>
<feature type="compositionally biased region" description="Basic residues" evidence="1">
    <location>
        <begin position="509"/>
        <end position="519"/>
    </location>
</feature>
<sequence>MGNVQSETTQESESAKDGEEKAPPNRTKPPDRGPRSGKHEPESRSSSLPVLEAPAAAGQALSCEPEGGDRHPGTPEMGKTHSKKSKLKLSSMWAQNLATGGIKEASRCDSDPGAEKRGLACLSRTELHSRQVAVLQEEPKGLKVVLRPPQGGAAAAAPAATDARDSSTKKLATKGKSKPESGQPDQNVAGRPQQPPGPPLEKVAALGPVAEVPKEVTDTETSWTQHARASAKEGSEKAAHLAEPLTPSKKQPPGVSPGPDRVTDRVWPGPRFQEERNASRPAPSGARKTLLSWGQKEKEPAGQTDRTPGCDGDSKGLASTPPSSLSAEPPQLLTSPEAKAEASEREGKAGTKEEPPGADAVGSETMQELLEKGINFLCKVTIQPGQRPPSVKPAKPKPTVLSPGVSYADILKQCPQKKVPEGAPALPKALHHLSAAGKKLPAFKGLERSHPEDFSLTQLFLEHFKEASPKELAPHAPNQQVVTFFEEFSSGSPNGTEWQRPRPPTPYPQRRKGQGRKLPRFGTAVSQVVAFLGSNPKGDWFVQDEGPRPPDEATGAAGEVEGKGHVSSPGGGAKTAEEPGFFQPLLPLFSEQEIPMDIDDPPLIRPPRRPQGPEEGAKDTIPVKMTAGNASRGVLGPVAAAHSLQKDEATPVPSGRPAPHSPRETLEPPRPASAAPIPAPVGLVPDPKAPAAGQARPKVRKQGSSAPKSKEKLKSSGQSKAKTPKGKGHKQWPRGYGMTPALRLEGPPLFPPFEKVATPFYFGEPLEAPLSLDKPAGVDSDATATQASPKEDREADGSPAQHWPAFQVSESCPMKCYCKHQAPRKLPKNVVAWLNPSSNHLAEPPWVATATLAVSLVAGTKFCLDAYKQQYISNED</sequence>
<dbReference type="GO" id="GO:0031625">
    <property type="term" value="F:ubiquitin protein ligase binding"/>
    <property type="evidence" value="ECO:0007669"/>
    <property type="project" value="TreeGrafter"/>
</dbReference>
<dbReference type="PANTHER" id="PTHR47742">
    <property type="entry name" value="GAMETOGENETIN"/>
    <property type="match status" value="1"/>
</dbReference>
<dbReference type="InterPro" id="IPR031400">
    <property type="entry name" value="GGN"/>
</dbReference>
<proteinExistence type="predicted"/>
<dbReference type="GO" id="GO:0007276">
    <property type="term" value="P:gamete generation"/>
    <property type="evidence" value="ECO:0007669"/>
    <property type="project" value="InterPro"/>
</dbReference>
<protein>
    <recommendedName>
        <fullName evidence="4">Gametogenetin</fullName>
    </recommendedName>
</protein>
<feature type="compositionally biased region" description="Basic and acidic residues" evidence="1">
    <location>
        <begin position="13"/>
        <end position="43"/>
    </location>
</feature>
<evidence type="ECO:0000313" key="2">
    <source>
        <dbReference type="EMBL" id="KAJ7303929.1"/>
    </source>
</evidence>
<feature type="region of interest" description="Disordered" evidence="1">
    <location>
        <begin position="1"/>
        <end position="92"/>
    </location>
</feature>
<dbReference type="GO" id="GO:0006302">
    <property type="term" value="P:double-strand break repair"/>
    <property type="evidence" value="ECO:0007669"/>
    <property type="project" value="InterPro"/>
</dbReference>
<feature type="region of interest" description="Disordered" evidence="1">
    <location>
        <begin position="536"/>
        <end position="740"/>
    </location>
</feature>
<dbReference type="AlphaFoldDB" id="A0A9Q1AQ55"/>
<comment type="caution">
    <text evidence="2">The sequence shown here is derived from an EMBL/GenBank/DDBJ whole genome shotgun (WGS) entry which is preliminary data.</text>
</comment>
<keyword evidence="3" id="KW-1185">Reference proteome</keyword>